<evidence type="ECO:0000313" key="2">
    <source>
        <dbReference type="EMBL" id="KZL91431.1"/>
    </source>
</evidence>
<dbReference type="RefSeq" id="WP_066624118.1">
    <property type="nucleotide sequence ID" value="NZ_FQXL01000005.1"/>
</dbReference>
<dbReference type="Pfam" id="PF02579">
    <property type="entry name" value="Nitro_FeMo-Co"/>
    <property type="match status" value="1"/>
</dbReference>
<sequence length="121" mass="13016">MKIAISATGKDIYSLLDMRFGRCDYFQIHDSESGEVKVVENKGQSSDGGAGIAASQQLVDENVNVIITGSLGPNAFKIIEKSDIRAYKCGNISINNALEKFKNSELQEITIAGPAHNAMGH</sequence>
<dbReference type="AlphaFoldDB" id="A0A161VB48"/>
<dbReference type="InterPro" id="IPR036105">
    <property type="entry name" value="DiNase_FeMo-co_biosyn_sf"/>
</dbReference>
<name>A0A161VB48_9CLOT</name>
<protein>
    <submittedName>
        <fullName evidence="2">Dinitrogenase iron-molybdenum cofactor</fullName>
    </submittedName>
</protein>
<dbReference type="STRING" id="1121326.CLMAG_31900"/>
<dbReference type="Proteomes" id="UP000076603">
    <property type="component" value="Unassembled WGS sequence"/>
</dbReference>
<comment type="caution">
    <text evidence="2">The sequence shown here is derived from an EMBL/GenBank/DDBJ whole genome shotgun (WGS) entry which is preliminary data.</text>
</comment>
<accession>A0A161VB48</accession>
<evidence type="ECO:0000259" key="1">
    <source>
        <dbReference type="Pfam" id="PF02579"/>
    </source>
</evidence>
<keyword evidence="3" id="KW-1185">Reference proteome</keyword>
<dbReference type="InterPro" id="IPR033913">
    <property type="entry name" value="MTH1175_dom"/>
</dbReference>
<dbReference type="Gene3D" id="3.30.420.130">
    <property type="entry name" value="Dinitrogenase iron-molybdenum cofactor biosynthesis domain"/>
    <property type="match status" value="1"/>
</dbReference>
<dbReference type="InterPro" id="IPR003731">
    <property type="entry name" value="Di-Nase_FeMo-co_biosynth"/>
</dbReference>
<reference evidence="2 3" key="1">
    <citation type="submission" date="2016-04" db="EMBL/GenBank/DDBJ databases">
        <title>Genome sequence of Clostridium magnum DSM 2767.</title>
        <authorList>
            <person name="Poehlein A."/>
            <person name="Uhlig R."/>
            <person name="Fischer R."/>
            <person name="Bahl H."/>
            <person name="Daniel R."/>
        </authorList>
    </citation>
    <scope>NUCLEOTIDE SEQUENCE [LARGE SCALE GENOMIC DNA]</scope>
    <source>
        <strain evidence="2 3">DSM 2767</strain>
    </source>
</reference>
<evidence type="ECO:0000313" key="3">
    <source>
        <dbReference type="Proteomes" id="UP000076603"/>
    </source>
</evidence>
<organism evidence="2 3">
    <name type="scientific">Clostridium magnum DSM 2767</name>
    <dbReference type="NCBI Taxonomy" id="1121326"/>
    <lineage>
        <taxon>Bacteria</taxon>
        <taxon>Bacillati</taxon>
        <taxon>Bacillota</taxon>
        <taxon>Clostridia</taxon>
        <taxon>Eubacteriales</taxon>
        <taxon>Clostridiaceae</taxon>
        <taxon>Clostridium</taxon>
    </lineage>
</organism>
<dbReference type="PATRIC" id="fig|1121326.3.peg.3220"/>
<dbReference type="CDD" id="cd00851">
    <property type="entry name" value="MTH1175"/>
    <property type="match status" value="1"/>
</dbReference>
<dbReference type="OrthoDB" id="9807451at2"/>
<dbReference type="SUPFAM" id="SSF53146">
    <property type="entry name" value="Nitrogenase accessory factor-like"/>
    <property type="match status" value="1"/>
</dbReference>
<dbReference type="EMBL" id="LWAE01000003">
    <property type="protein sequence ID" value="KZL91431.1"/>
    <property type="molecule type" value="Genomic_DNA"/>
</dbReference>
<proteinExistence type="predicted"/>
<gene>
    <name evidence="2" type="ORF">CLMAG_31900</name>
</gene>
<feature type="domain" description="Dinitrogenase iron-molybdenum cofactor biosynthesis" evidence="1">
    <location>
        <begin position="15"/>
        <end position="102"/>
    </location>
</feature>
<dbReference type="PANTHER" id="PTHR42983:SF1">
    <property type="entry name" value="IRON-MOLYBDENUM PROTEIN"/>
    <property type="match status" value="1"/>
</dbReference>
<dbReference type="PANTHER" id="PTHR42983">
    <property type="entry name" value="DINITROGENASE IRON-MOLYBDENUM COFACTOR PROTEIN-RELATED"/>
    <property type="match status" value="1"/>
</dbReference>